<dbReference type="PROSITE" id="PS51257">
    <property type="entry name" value="PROKAR_LIPOPROTEIN"/>
    <property type="match status" value="1"/>
</dbReference>
<feature type="compositionally biased region" description="Polar residues" evidence="1">
    <location>
        <begin position="33"/>
        <end position="43"/>
    </location>
</feature>
<dbReference type="InterPro" id="IPR025645">
    <property type="entry name" value="DUF4349"/>
</dbReference>
<name>A0A5F2AZZ8_9LEPT</name>
<feature type="compositionally biased region" description="Basic and acidic residues" evidence="1">
    <location>
        <begin position="54"/>
        <end position="73"/>
    </location>
</feature>
<dbReference type="RefSeq" id="WP_135671759.1">
    <property type="nucleotide sequence ID" value="NZ_RQGN01000083.1"/>
</dbReference>
<dbReference type="EMBL" id="RQGN01000083">
    <property type="protein sequence ID" value="TGL97432.1"/>
    <property type="molecule type" value="Genomic_DNA"/>
</dbReference>
<keyword evidence="2" id="KW-0812">Transmembrane</keyword>
<comment type="caution">
    <text evidence="4">The sequence shown here is derived from an EMBL/GenBank/DDBJ whole genome shotgun (WGS) entry which is preliminary data.</text>
</comment>
<dbReference type="Pfam" id="PF14257">
    <property type="entry name" value="DUF4349"/>
    <property type="match status" value="1"/>
</dbReference>
<feature type="region of interest" description="Disordered" evidence="1">
    <location>
        <begin position="23"/>
        <end position="73"/>
    </location>
</feature>
<evidence type="ECO:0000256" key="2">
    <source>
        <dbReference type="SAM" id="Phobius"/>
    </source>
</evidence>
<evidence type="ECO:0000313" key="5">
    <source>
        <dbReference type="Proteomes" id="UP000298429"/>
    </source>
</evidence>
<proteinExistence type="predicted"/>
<protein>
    <submittedName>
        <fullName evidence="4">DUF4349 domain-containing protein</fullName>
    </submittedName>
</protein>
<dbReference type="AlphaFoldDB" id="A0A5F2AZZ8"/>
<keyword evidence="2" id="KW-1133">Transmembrane helix</keyword>
<keyword evidence="2" id="KW-0472">Membrane</keyword>
<accession>A0A5F2AZZ8</accession>
<organism evidence="4 5">
    <name type="scientific">Leptospira barantonii</name>
    <dbReference type="NCBI Taxonomy" id="2023184"/>
    <lineage>
        <taxon>Bacteria</taxon>
        <taxon>Pseudomonadati</taxon>
        <taxon>Spirochaetota</taxon>
        <taxon>Spirochaetia</taxon>
        <taxon>Leptospirales</taxon>
        <taxon>Leptospiraceae</taxon>
        <taxon>Leptospira</taxon>
    </lineage>
</organism>
<gene>
    <name evidence="4" type="ORF">EHQ76_14955</name>
</gene>
<evidence type="ECO:0000259" key="3">
    <source>
        <dbReference type="Pfam" id="PF14257"/>
    </source>
</evidence>
<dbReference type="OrthoDB" id="345519at2"/>
<evidence type="ECO:0000313" key="4">
    <source>
        <dbReference type="EMBL" id="TGL97432.1"/>
    </source>
</evidence>
<feature type="transmembrane region" description="Helical" evidence="2">
    <location>
        <begin position="275"/>
        <end position="296"/>
    </location>
</feature>
<evidence type="ECO:0000256" key="1">
    <source>
        <dbReference type="SAM" id="MobiDB-lite"/>
    </source>
</evidence>
<feature type="domain" description="DUF4349" evidence="3">
    <location>
        <begin position="94"/>
        <end position="289"/>
    </location>
</feature>
<sequence>MKKIIPFILTFSLLFVLSCGKKSDAPKDANASGEATRSVSGMTDQLAKSAPMPEAEKKSAADEDVYKEAPSQDKAENQLGKVFTPIATNNERLLEYNIQLSYECTDLIKTRKELLDFISKYGYLENSSASNSVSPYMSAKVHVRSAKLYEALLELDKLGVLLSEDISTIDHTEGMVWQKRKLTREKIRLTRRNNANNQIGAGAKNWEAVEESISTSEDELDLAEQETWKIKDRVAWATISVGFSLPTPPDRIQVPQYKNALVGILNAFLQLTYYLLWWLPFLILGGIALYYGGVAYQTLKKKFGK</sequence>
<reference evidence="4 5" key="1">
    <citation type="journal article" date="2019" name="PLoS Negl. Trop. Dis.">
        <title>Revisiting the worldwide diversity of Leptospira species in the environment.</title>
        <authorList>
            <person name="Vincent A.T."/>
            <person name="Schiettekatte O."/>
            <person name="Bourhy P."/>
            <person name="Veyrier F.J."/>
            <person name="Picardeau M."/>
        </authorList>
    </citation>
    <scope>NUCLEOTIDE SEQUENCE [LARGE SCALE GENOMIC DNA]</scope>
    <source>
        <strain evidence="4 5">201702444</strain>
    </source>
</reference>
<dbReference type="Proteomes" id="UP000298429">
    <property type="component" value="Unassembled WGS sequence"/>
</dbReference>